<evidence type="ECO:0000313" key="3">
    <source>
        <dbReference type="EMBL" id="KAE9389628.1"/>
    </source>
</evidence>
<dbReference type="Proteomes" id="UP000799118">
    <property type="component" value="Unassembled WGS sequence"/>
</dbReference>
<organism evidence="3 4">
    <name type="scientific">Gymnopus androsaceus JB14</name>
    <dbReference type="NCBI Taxonomy" id="1447944"/>
    <lineage>
        <taxon>Eukaryota</taxon>
        <taxon>Fungi</taxon>
        <taxon>Dikarya</taxon>
        <taxon>Basidiomycota</taxon>
        <taxon>Agaricomycotina</taxon>
        <taxon>Agaricomycetes</taxon>
        <taxon>Agaricomycetidae</taxon>
        <taxon>Agaricales</taxon>
        <taxon>Marasmiineae</taxon>
        <taxon>Omphalotaceae</taxon>
        <taxon>Gymnopus</taxon>
    </lineage>
</organism>
<evidence type="ECO:0000259" key="1">
    <source>
        <dbReference type="Pfam" id="PF01400"/>
    </source>
</evidence>
<dbReference type="InterPro" id="IPR019019">
    <property type="entry name" value="H-type_lectin_domain"/>
</dbReference>
<dbReference type="OrthoDB" id="5945790at2759"/>
<dbReference type="GO" id="GO:0030246">
    <property type="term" value="F:carbohydrate binding"/>
    <property type="evidence" value="ECO:0007669"/>
    <property type="project" value="InterPro"/>
</dbReference>
<dbReference type="Pfam" id="PF09458">
    <property type="entry name" value="H_lectin"/>
    <property type="match status" value="1"/>
</dbReference>
<dbReference type="Gene3D" id="3.40.390.10">
    <property type="entry name" value="Collagenase (Catalytic Domain)"/>
    <property type="match status" value="1"/>
</dbReference>
<dbReference type="GO" id="GO:0007155">
    <property type="term" value="P:cell adhesion"/>
    <property type="evidence" value="ECO:0007669"/>
    <property type="project" value="InterPro"/>
</dbReference>
<feature type="domain" description="H-type lectin" evidence="2">
    <location>
        <begin position="314"/>
        <end position="367"/>
    </location>
</feature>
<evidence type="ECO:0000313" key="4">
    <source>
        <dbReference type="Proteomes" id="UP000799118"/>
    </source>
</evidence>
<dbReference type="Gene3D" id="2.60.40.2080">
    <property type="match status" value="1"/>
</dbReference>
<proteinExistence type="predicted"/>
<protein>
    <submittedName>
        <fullName evidence="3">Zincin</fullName>
    </submittedName>
</protein>
<dbReference type="InterPro" id="IPR037221">
    <property type="entry name" value="H-type_lectin_dom_sf"/>
</dbReference>
<dbReference type="GO" id="GO:0004222">
    <property type="term" value="F:metalloendopeptidase activity"/>
    <property type="evidence" value="ECO:0007669"/>
    <property type="project" value="InterPro"/>
</dbReference>
<evidence type="ECO:0000259" key="2">
    <source>
        <dbReference type="Pfam" id="PF09458"/>
    </source>
</evidence>
<gene>
    <name evidence="3" type="ORF">BT96DRAFT_926443</name>
</gene>
<keyword evidence="4" id="KW-1185">Reference proteome</keyword>
<dbReference type="InterPro" id="IPR001506">
    <property type="entry name" value="Peptidase_M12A"/>
</dbReference>
<dbReference type="SUPFAM" id="SSF141086">
    <property type="entry name" value="Agglutinin HPA-like"/>
    <property type="match status" value="1"/>
</dbReference>
<feature type="domain" description="Peptidase M12A" evidence="1">
    <location>
        <begin position="19"/>
        <end position="164"/>
    </location>
</feature>
<sequence>MWAPGRTLRIRFLGGNEYLQQKVKQYAVVWSKHANIQFQFVDSGDTEIRVGFTMGIGSWSYVGTDNLNINKNEATMNFGWFDNQTPDEEFSRTIVHEFGHAIGCIHEHQQPNANIQWNKPLVYAIYRRTQGWSAPQVDSQVFNRYDSSQVTSSLFDAQSIMEYPIPKEFTLNGFSAPSNDKLSSVDIAFIGTMYPFNDESAVLEAGVFNSVSIRSSDQPATEDRTTYPVCQPSVSHRRRFLLGINWLDQGSRNNKRINAVVEGVTNADMTLNPPIPRRYAAWLQIPAASKELQSGQFATREDHGWETQQAETSRRIQFQHPYDSPPKVVVFLTSFDARLQKVTRIKTYVTDVKADAFTVHIDTWADTAWIVGEEHCEWNRTAQMISGLRARLV</sequence>
<dbReference type="InterPro" id="IPR024079">
    <property type="entry name" value="MetalloPept_cat_dom_sf"/>
</dbReference>
<dbReference type="CDD" id="cd04327">
    <property type="entry name" value="ZnMc_MMP_like_3"/>
    <property type="match status" value="1"/>
</dbReference>
<dbReference type="EMBL" id="ML769688">
    <property type="protein sequence ID" value="KAE9389628.1"/>
    <property type="molecule type" value="Genomic_DNA"/>
</dbReference>
<name>A0A6A4GV40_9AGAR</name>
<reference evidence="3" key="1">
    <citation type="journal article" date="2019" name="Environ. Microbiol.">
        <title>Fungal ecological strategies reflected in gene transcription - a case study of two litter decomposers.</title>
        <authorList>
            <person name="Barbi F."/>
            <person name="Kohler A."/>
            <person name="Barry K."/>
            <person name="Baskaran P."/>
            <person name="Daum C."/>
            <person name="Fauchery L."/>
            <person name="Ihrmark K."/>
            <person name="Kuo A."/>
            <person name="LaButti K."/>
            <person name="Lipzen A."/>
            <person name="Morin E."/>
            <person name="Grigoriev I.V."/>
            <person name="Henrissat B."/>
            <person name="Lindahl B."/>
            <person name="Martin F."/>
        </authorList>
    </citation>
    <scope>NUCLEOTIDE SEQUENCE</scope>
    <source>
        <strain evidence="3">JB14</strain>
    </source>
</reference>
<dbReference type="Pfam" id="PF01400">
    <property type="entry name" value="Astacin"/>
    <property type="match status" value="1"/>
</dbReference>
<dbReference type="SUPFAM" id="SSF55486">
    <property type="entry name" value="Metalloproteases ('zincins'), catalytic domain"/>
    <property type="match status" value="1"/>
</dbReference>
<accession>A0A6A4GV40</accession>
<dbReference type="GO" id="GO:0006508">
    <property type="term" value="P:proteolysis"/>
    <property type="evidence" value="ECO:0007669"/>
    <property type="project" value="InterPro"/>
</dbReference>
<dbReference type="AlphaFoldDB" id="A0A6A4GV40"/>